<dbReference type="GO" id="GO:0016491">
    <property type="term" value="F:oxidoreductase activity"/>
    <property type="evidence" value="ECO:0007669"/>
    <property type="project" value="TreeGrafter"/>
</dbReference>
<dbReference type="Gene3D" id="3.30.360.10">
    <property type="entry name" value="Dihydrodipicolinate Reductase, domain 2"/>
    <property type="match status" value="1"/>
</dbReference>
<feature type="domain" description="GFO/IDH/MocA-like oxidoreductase" evidence="2">
    <location>
        <begin position="131"/>
        <end position="253"/>
    </location>
</feature>
<dbReference type="InterPro" id="IPR000683">
    <property type="entry name" value="Gfo/Idh/MocA-like_OxRdtase_N"/>
</dbReference>
<dbReference type="PANTHER" id="PTHR42840:SF5">
    <property type="entry name" value="NAD(P)-BINDING ROSSMANN-FOLD SUPERFAMILY PROTEIN"/>
    <property type="match status" value="1"/>
</dbReference>
<dbReference type="Gene3D" id="3.40.50.720">
    <property type="entry name" value="NAD(P)-binding Rossmann-like Domain"/>
    <property type="match status" value="1"/>
</dbReference>
<dbReference type="EMBL" id="LGGP01000080">
    <property type="protein sequence ID" value="KUK81130.1"/>
    <property type="molecule type" value="Genomic_DNA"/>
</dbReference>
<feature type="domain" description="Gfo/Idh/MocA-like oxidoreductase N-terminal" evidence="1">
    <location>
        <begin position="3"/>
        <end position="113"/>
    </location>
</feature>
<dbReference type="Pfam" id="PF01408">
    <property type="entry name" value="GFO_IDH_MocA"/>
    <property type="match status" value="1"/>
</dbReference>
<gene>
    <name evidence="3" type="ORF">XD94_0604</name>
</gene>
<dbReference type="GO" id="GO:0005737">
    <property type="term" value="C:cytoplasm"/>
    <property type="evidence" value="ECO:0007669"/>
    <property type="project" value="TreeGrafter"/>
</dbReference>
<comment type="caution">
    <text evidence="3">The sequence shown here is derived from an EMBL/GenBank/DDBJ whole genome shotgun (WGS) entry which is preliminary data.</text>
</comment>
<dbReference type="GO" id="GO:0006740">
    <property type="term" value="P:NADPH regeneration"/>
    <property type="evidence" value="ECO:0007669"/>
    <property type="project" value="TreeGrafter"/>
</dbReference>
<organism evidence="3 4">
    <name type="scientific">Mesotoga prima</name>
    <dbReference type="NCBI Taxonomy" id="1184387"/>
    <lineage>
        <taxon>Bacteria</taxon>
        <taxon>Thermotogati</taxon>
        <taxon>Thermotogota</taxon>
        <taxon>Thermotogae</taxon>
        <taxon>Kosmotogales</taxon>
        <taxon>Kosmotogaceae</taxon>
        <taxon>Mesotoga</taxon>
    </lineage>
</organism>
<dbReference type="SUPFAM" id="SSF55347">
    <property type="entry name" value="Glyceraldehyde-3-phosphate dehydrogenase-like, C-terminal domain"/>
    <property type="match status" value="1"/>
</dbReference>
<dbReference type="PATRIC" id="fig|1184387.3.peg.957"/>
<evidence type="ECO:0000259" key="2">
    <source>
        <dbReference type="Pfam" id="PF22725"/>
    </source>
</evidence>
<dbReference type="InterPro" id="IPR055170">
    <property type="entry name" value="GFO_IDH_MocA-like_dom"/>
</dbReference>
<dbReference type="Proteomes" id="UP000054092">
    <property type="component" value="Unassembled WGS sequence"/>
</dbReference>
<dbReference type="GO" id="GO:0000166">
    <property type="term" value="F:nucleotide binding"/>
    <property type="evidence" value="ECO:0007669"/>
    <property type="project" value="InterPro"/>
</dbReference>
<reference evidence="4" key="1">
    <citation type="journal article" date="2015" name="MBio">
        <title>Genome-Resolved Metagenomic Analysis Reveals Roles for Candidate Phyla and Other Microbial Community Members in Biogeochemical Transformations in Oil Reservoirs.</title>
        <authorList>
            <person name="Hu P."/>
            <person name="Tom L."/>
            <person name="Singh A."/>
            <person name="Thomas B.C."/>
            <person name="Baker B.J."/>
            <person name="Piceno Y.M."/>
            <person name="Andersen G.L."/>
            <person name="Banfield J.F."/>
        </authorList>
    </citation>
    <scope>NUCLEOTIDE SEQUENCE [LARGE SCALE GENOMIC DNA]</scope>
</reference>
<evidence type="ECO:0000259" key="1">
    <source>
        <dbReference type="Pfam" id="PF01408"/>
    </source>
</evidence>
<dbReference type="SUPFAM" id="SSF51735">
    <property type="entry name" value="NAD(P)-binding Rossmann-fold domains"/>
    <property type="match status" value="1"/>
</dbReference>
<name>A0A117M2R3_9BACT</name>
<accession>A0A117M2R3</accession>
<evidence type="ECO:0000313" key="3">
    <source>
        <dbReference type="EMBL" id="KUK81130.1"/>
    </source>
</evidence>
<protein>
    <submittedName>
        <fullName evidence="3">Oxidoreductase domain protein</fullName>
    </submittedName>
</protein>
<dbReference type="Pfam" id="PF22725">
    <property type="entry name" value="GFO_IDH_MocA_C3"/>
    <property type="match status" value="1"/>
</dbReference>
<evidence type="ECO:0000313" key="4">
    <source>
        <dbReference type="Proteomes" id="UP000054092"/>
    </source>
</evidence>
<dbReference type="AlphaFoldDB" id="A0A117M2R3"/>
<dbReference type="InterPro" id="IPR036291">
    <property type="entry name" value="NAD(P)-bd_dom_sf"/>
</dbReference>
<sequence length="333" mass="36673">MNIRLGVVGAGIASRELHLPALMELKDLFKITAVNSRTRKKAEEFADLVGGRIKVFDSYEEILYSDDVDAIVLAVPIALNPEMIVAARTAEKPVICEKPIAASVKEGLSLLNLPGNSPVYIAENYRHIEVYTKASEFVREGRIGKPIIFSWLKWVDFGLDNKYVQTKWRQAPKHVGGFISDGGVHDIAALRKILGNVREVSGFSEKNLDYLGAENSVVFNMTLGEGVIGNYSVVYGAPASLNRLEIVGTEGLLRVDKDEATIEIEAHGREKFYANNSDGFVEEFTDFYRVIKGQKNSLGSIREAILDLATIEAGLISANEKRVVIVDSLIVES</sequence>
<dbReference type="PANTHER" id="PTHR42840">
    <property type="entry name" value="NAD(P)-BINDING ROSSMANN-FOLD SUPERFAMILY PROTEIN-RELATED"/>
    <property type="match status" value="1"/>
</dbReference>
<proteinExistence type="predicted"/>